<evidence type="ECO:0000313" key="3">
    <source>
        <dbReference type="Proteomes" id="UP000627715"/>
    </source>
</evidence>
<dbReference type="Proteomes" id="UP000627715">
    <property type="component" value="Unassembled WGS sequence"/>
</dbReference>
<gene>
    <name evidence="2" type="ORF">GCM10011403_08820</name>
</gene>
<keyword evidence="1" id="KW-0472">Membrane</keyword>
<keyword evidence="1" id="KW-0812">Transmembrane</keyword>
<comment type="caution">
    <text evidence="2">The sequence shown here is derived from an EMBL/GenBank/DDBJ whole genome shotgun (WGS) entry which is preliminary data.</text>
</comment>
<name>A0A917GQT5_9GAMM</name>
<evidence type="ECO:0000256" key="1">
    <source>
        <dbReference type="SAM" id="Phobius"/>
    </source>
</evidence>
<feature type="transmembrane region" description="Helical" evidence="1">
    <location>
        <begin position="16"/>
        <end position="37"/>
    </location>
</feature>
<reference evidence="2" key="2">
    <citation type="submission" date="2020-09" db="EMBL/GenBank/DDBJ databases">
        <authorList>
            <person name="Sun Q."/>
            <person name="Zhou Y."/>
        </authorList>
    </citation>
    <scope>NUCLEOTIDE SEQUENCE</scope>
    <source>
        <strain evidence="2">CGMCC 1.15425</strain>
    </source>
</reference>
<dbReference type="AlphaFoldDB" id="A0A917GQT5"/>
<evidence type="ECO:0000313" key="2">
    <source>
        <dbReference type="EMBL" id="GGG53901.1"/>
    </source>
</evidence>
<organism evidence="2 3">
    <name type="scientific">Pseudohongiella nitratireducens</name>
    <dbReference type="NCBI Taxonomy" id="1768907"/>
    <lineage>
        <taxon>Bacteria</taxon>
        <taxon>Pseudomonadati</taxon>
        <taxon>Pseudomonadota</taxon>
        <taxon>Gammaproteobacteria</taxon>
        <taxon>Pseudomonadales</taxon>
        <taxon>Pseudohongiellaceae</taxon>
        <taxon>Pseudohongiella</taxon>
    </lineage>
</organism>
<keyword evidence="3" id="KW-1185">Reference proteome</keyword>
<sequence>MSAIWSNPASWTHEQWLIISILVFIVVAVIVIAWRLVKILSTTKQKRPLPNLRPGKRPGGRS</sequence>
<keyword evidence="1" id="KW-1133">Transmembrane helix</keyword>
<reference evidence="2" key="1">
    <citation type="journal article" date="2014" name="Int. J. Syst. Evol. Microbiol.">
        <title>Complete genome sequence of Corynebacterium casei LMG S-19264T (=DSM 44701T), isolated from a smear-ripened cheese.</title>
        <authorList>
            <consortium name="US DOE Joint Genome Institute (JGI-PGF)"/>
            <person name="Walter F."/>
            <person name="Albersmeier A."/>
            <person name="Kalinowski J."/>
            <person name="Ruckert C."/>
        </authorList>
    </citation>
    <scope>NUCLEOTIDE SEQUENCE</scope>
    <source>
        <strain evidence="2">CGMCC 1.15425</strain>
    </source>
</reference>
<proteinExistence type="predicted"/>
<protein>
    <submittedName>
        <fullName evidence="2">Uncharacterized protein</fullName>
    </submittedName>
</protein>
<dbReference type="EMBL" id="BMIY01000003">
    <property type="protein sequence ID" value="GGG53901.1"/>
    <property type="molecule type" value="Genomic_DNA"/>
</dbReference>
<dbReference type="RefSeq" id="WP_068809972.1">
    <property type="nucleotide sequence ID" value="NZ_BMIY01000003.1"/>
</dbReference>
<accession>A0A917GQT5</accession>